<accession>A0ABY2WRY0</accession>
<evidence type="ECO:0000259" key="1">
    <source>
        <dbReference type="PROSITE" id="PS50943"/>
    </source>
</evidence>
<dbReference type="CDD" id="cd00093">
    <property type="entry name" value="HTH_XRE"/>
    <property type="match status" value="1"/>
</dbReference>
<dbReference type="EMBL" id="VCPD01000012">
    <property type="protein sequence ID" value="TMV02552.1"/>
    <property type="molecule type" value="Genomic_DNA"/>
</dbReference>
<dbReference type="PROSITE" id="PS50943">
    <property type="entry name" value="HTH_CROC1"/>
    <property type="match status" value="1"/>
</dbReference>
<feature type="domain" description="HTH cro/C1-type" evidence="1">
    <location>
        <begin position="38"/>
        <end position="92"/>
    </location>
</feature>
<dbReference type="InterPro" id="IPR001387">
    <property type="entry name" value="Cro/C1-type_HTH"/>
</dbReference>
<dbReference type="SUPFAM" id="SSF47413">
    <property type="entry name" value="lambda repressor-like DNA-binding domains"/>
    <property type="match status" value="1"/>
</dbReference>
<name>A0ABY2WRY0_9RHOB</name>
<dbReference type="SMART" id="SM00530">
    <property type="entry name" value="HTH_XRE"/>
    <property type="match status" value="1"/>
</dbReference>
<dbReference type="Gene3D" id="1.10.260.40">
    <property type="entry name" value="lambda repressor-like DNA-binding domains"/>
    <property type="match status" value="1"/>
</dbReference>
<dbReference type="Pfam" id="PF13560">
    <property type="entry name" value="HTH_31"/>
    <property type="match status" value="1"/>
</dbReference>
<sequence length="93" mass="9978">MISTMDPDIRAYDEAIAANEETFPDHVAKRLINGEVPLKVFREYRGLAGADLASRAGVQLDQIMAIEAGNSQGSPEIMNSLATALGLESDDLT</sequence>
<dbReference type="Proteomes" id="UP001193035">
    <property type="component" value="Unassembled WGS sequence"/>
</dbReference>
<comment type="caution">
    <text evidence="2">The sequence shown here is derived from an EMBL/GenBank/DDBJ whole genome shotgun (WGS) entry which is preliminary data.</text>
</comment>
<proteinExistence type="predicted"/>
<organism evidence="2 3">
    <name type="scientific">Ruegeria sediminis</name>
    <dbReference type="NCBI Taxonomy" id="2583820"/>
    <lineage>
        <taxon>Bacteria</taxon>
        <taxon>Pseudomonadati</taxon>
        <taxon>Pseudomonadota</taxon>
        <taxon>Alphaproteobacteria</taxon>
        <taxon>Rhodobacterales</taxon>
        <taxon>Roseobacteraceae</taxon>
        <taxon>Ruegeria</taxon>
    </lineage>
</organism>
<evidence type="ECO:0000313" key="2">
    <source>
        <dbReference type="EMBL" id="TMV02552.1"/>
    </source>
</evidence>
<evidence type="ECO:0000313" key="3">
    <source>
        <dbReference type="Proteomes" id="UP001193035"/>
    </source>
</evidence>
<dbReference type="InterPro" id="IPR010982">
    <property type="entry name" value="Lambda_DNA-bd_dom_sf"/>
</dbReference>
<keyword evidence="3" id="KW-1185">Reference proteome</keyword>
<reference evidence="2 3" key="1">
    <citation type="submission" date="2019-05" db="EMBL/GenBank/DDBJ databases">
        <title>Ruegeria sp. nov., isolated from tidal flat.</title>
        <authorList>
            <person name="Kim W."/>
        </authorList>
    </citation>
    <scope>NUCLEOTIDE SEQUENCE [LARGE SCALE GENOMIC DNA]</scope>
    <source>
        <strain evidence="2 3">CAU 1488</strain>
    </source>
</reference>
<gene>
    <name evidence="2" type="ORF">FGK63_20190</name>
</gene>
<protein>
    <submittedName>
        <fullName evidence="2">Helix-turn-helix transcriptional regulator</fullName>
    </submittedName>
</protein>